<comment type="subcellular location">
    <subcellularLocation>
        <location evidence="1">Cell membrane</location>
        <topology evidence="1">Multi-pass membrane protein</topology>
    </subcellularLocation>
</comment>
<feature type="transmembrane region" description="Helical" evidence="9">
    <location>
        <begin position="173"/>
        <end position="198"/>
    </location>
</feature>
<feature type="compositionally biased region" description="Polar residues" evidence="8">
    <location>
        <begin position="1"/>
        <end position="10"/>
    </location>
</feature>
<dbReference type="EMBL" id="JBHSBA010000006">
    <property type="protein sequence ID" value="MFC4126075.1"/>
    <property type="molecule type" value="Genomic_DNA"/>
</dbReference>
<feature type="transmembrane region" description="Helical" evidence="9">
    <location>
        <begin position="239"/>
        <end position="256"/>
    </location>
</feature>
<dbReference type="PANTHER" id="PTHR21716">
    <property type="entry name" value="TRANSMEMBRANE PROTEIN"/>
    <property type="match status" value="1"/>
</dbReference>
<evidence type="ECO:0000256" key="3">
    <source>
        <dbReference type="ARBA" id="ARBA00022448"/>
    </source>
</evidence>
<feature type="transmembrane region" description="Helical" evidence="9">
    <location>
        <begin position="62"/>
        <end position="84"/>
    </location>
</feature>
<evidence type="ECO:0000256" key="2">
    <source>
        <dbReference type="ARBA" id="ARBA00009773"/>
    </source>
</evidence>
<evidence type="ECO:0000313" key="10">
    <source>
        <dbReference type="EMBL" id="MFC4126075.1"/>
    </source>
</evidence>
<keyword evidence="4" id="KW-1003">Cell membrane</keyword>
<evidence type="ECO:0000256" key="5">
    <source>
        <dbReference type="ARBA" id="ARBA00022692"/>
    </source>
</evidence>
<feature type="region of interest" description="Disordered" evidence="8">
    <location>
        <begin position="1"/>
        <end position="24"/>
    </location>
</feature>
<reference evidence="11" key="1">
    <citation type="journal article" date="2019" name="Int. J. Syst. Evol. Microbiol.">
        <title>The Global Catalogue of Microorganisms (GCM) 10K type strain sequencing project: providing services to taxonomists for standard genome sequencing and annotation.</title>
        <authorList>
            <consortium name="The Broad Institute Genomics Platform"/>
            <consortium name="The Broad Institute Genome Sequencing Center for Infectious Disease"/>
            <person name="Wu L."/>
            <person name="Ma J."/>
        </authorList>
    </citation>
    <scope>NUCLEOTIDE SEQUENCE [LARGE SCALE GENOMIC DNA]</scope>
    <source>
        <strain evidence="11">CGMCC 4.7204</strain>
    </source>
</reference>
<evidence type="ECO:0000256" key="9">
    <source>
        <dbReference type="SAM" id="Phobius"/>
    </source>
</evidence>
<evidence type="ECO:0000256" key="7">
    <source>
        <dbReference type="ARBA" id="ARBA00023136"/>
    </source>
</evidence>
<dbReference type="Proteomes" id="UP001595767">
    <property type="component" value="Unassembled WGS sequence"/>
</dbReference>
<dbReference type="InterPro" id="IPR002549">
    <property type="entry name" value="AI-2E-like"/>
</dbReference>
<keyword evidence="6 9" id="KW-1133">Transmembrane helix</keyword>
<dbReference type="PANTHER" id="PTHR21716:SF53">
    <property type="entry name" value="PERMEASE PERM-RELATED"/>
    <property type="match status" value="1"/>
</dbReference>
<feature type="region of interest" description="Disordered" evidence="8">
    <location>
        <begin position="373"/>
        <end position="396"/>
    </location>
</feature>
<keyword evidence="3" id="KW-0813">Transport</keyword>
<comment type="caution">
    <text evidence="10">The sequence shown here is derived from an EMBL/GenBank/DDBJ whole genome shotgun (WGS) entry which is preliminary data.</text>
</comment>
<organism evidence="10 11">
    <name type="scientific">Nocardia rhizosphaerae</name>
    <dbReference type="NCBI Taxonomy" id="1691571"/>
    <lineage>
        <taxon>Bacteria</taxon>
        <taxon>Bacillati</taxon>
        <taxon>Actinomycetota</taxon>
        <taxon>Actinomycetes</taxon>
        <taxon>Mycobacteriales</taxon>
        <taxon>Nocardiaceae</taxon>
        <taxon>Nocardia</taxon>
    </lineage>
</organism>
<evidence type="ECO:0000256" key="8">
    <source>
        <dbReference type="SAM" id="MobiDB-lite"/>
    </source>
</evidence>
<evidence type="ECO:0000313" key="11">
    <source>
        <dbReference type="Proteomes" id="UP001595767"/>
    </source>
</evidence>
<dbReference type="RefSeq" id="WP_378551053.1">
    <property type="nucleotide sequence ID" value="NZ_JBHSBA010000006.1"/>
</dbReference>
<accession>A0ABV8L5L9</accession>
<evidence type="ECO:0000256" key="6">
    <source>
        <dbReference type="ARBA" id="ARBA00022989"/>
    </source>
</evidence>
<protein>
    <submittedName>
        <fullName evidence="10">AI-2E family transporter</fullName>
    </submittedName>
</protein>
<feature type="transmembrane region" description="Helical" evidence="9">
    <location>
        <begin position="332"/>
        <end position="359"/>
    </location>
</feature>
<keyword evidence="5 9" id="KW-0812">Transmembrane</keyword>
<dbReference type="Pfam" id="PF01594">
    <property type="entry name" value="AI-2E_transport"/>
    <property type="match status" value="1"/>
</dbReference>
<feature type="transmembrane region" description="Helical" evidence="9">
    <location>
        <begin position="262"/>
        <end position="282"/>
    </location>
</feature>
<comment type="similarity">
    <text evidence="2">Belongs to the autoinducer-2 exporter (AI-2E) (TC 2.A.86) family.</text>
</comment>
<feature type="transmembrane region" description="Helical" evidence="9">
    <location>
        <begin position="38"/>
        <end position="56"/>
    </location>
</feature>
<proteinExistence type="inferred from homology"/>
<feature type="transmembrane region" description="Helical" evidence="9">
    <location>
        <begin position="96"/>
        <end position="117"/>
    </location>
</feature>
<keyword evidence="11" id="KW-1185">Reference proteome</keyword>
<evidence type="ECO:0000256" key="1">
    <source>
        <dbReference type="ARBA" id="ARBA00004651"/>
    </source>
</evidence>
<name>A0ABV8L5L9_9NOCA</name>
<sequence length="396" mass="42536">MAADDASTSGPAEPVPAAADPLPPLWTTRTPPRWLPRALLYAVLAVAGLIAAFWILAKMQGLLTVLLVSLFLAFAIEPAVNWLAARGVRRGAGTGLVFSVMLVVIIAFVWTLGALLVSQVTMLVQDAPGYVQSLVDWINTTFDQNLSGNDLTKYASEWSSTIEGYLVGLAGNVWGIGTVAIGAIFQMLGVLLFTFYFAADGPRFRTWVCSLLPPRQQKHVLRAWDIAVEKTGGYIYSRALLALCSAIAHYVALRVLDVPSAFALALWVGVVSQFIPTVGTYLAGALPVLVALVNDPITALWILLFIIGYQQFENYVLQPRITATTLDMHPAVAFGAVIAGAALLGPTGALLAIPVTATIQGFAGAYVRRYEVAEDTETPPKKKRGDHKRPTSESNE</sequence>
<feature type="compositionally biased region" description="Low complexity" evidence="8">
    <location>
        <begin position="11"/>
        <end position="24"/>
    </location>
</feature>
<keyword evidence="7 9" id="KW-0472">Membrane</keyword>
<feature type="transmembrane region" description="Helical" evidence="9">
    <location>
        <begin position="289"/>
        <end position="312"/>
    </location>
</feature>
<gene>
    <name evidence="10" type="ORF">ACFOW8_14160</name>
</gene>
<evidence type="ECO:0000256" key="4">
    <source>
        <dbReference type="ARBA" id="ARBA00022475"/>
    </source>
</evidence>